<reference evidence="2" key="1">
    <citation type="submission" date="2006-03" db="EMBL/GenBank/DDBJ databases">
        <title>Complete genome sequence of Gemmatimonas aurantiaca T-27 that represents a novel phylum Gemmatimonadetes.</title>
        <authorList>
            <person name="Takasaki K."/>
            <person name="Ichikawa N."/>
            <person name="Miura H."/>
            <person name="Matsushita S."/>
            <person name="Watanabe Y."/>
            <person name="Oguchi A."/>
            <person name="Ankai A."/>
            <person name="Yashiro I."/>
            <person name="Takahashi M."/>
            <person name="Terui Y."/>
            <person name="Fukui S."/>
            <person name="Yokoyama H."/>
            <person name="Tanikawa S."/>
            <person name="Hanada S."/>
            <person name="Kamagata Y."/>
            <person name="Fujita N."/>
        </authorList>
    </citation>
    <scope>NUCLEOTIDE SEQUENCE [LARGE SCALE GENOMIC DNA]</scope>
    <source>
        <strain evidence="2">T-27 / DSM 14586 / JCM 11422 / NBRC 100505</strain>
    </source>
</reference>
<proteinExistence type="predicted"/>
<dbReference type="AlphaFoldDB" id="C1A7N9"/>
<protein>
    <recommendedName>
        <fullName evidence="3">DUF3108 domain-containing protein</fullName>
    </recommendedName>
</protein>
<keyword evidence="2" id="KW-1185">Reference proteome</keyword>
<evidence type="ECO:0008006" key="3">
    <source>
        <dbReference type="Google" id="ProtNLM"/>
    </source>
</evidence>
<dbReference type="Pfam" id="PF11306">
    <property type="entry name" value="DUF3108"/>
    <property type="match status" value="1"/>
</dbReference>
<dbReference type="Proteomes" id="UP000002209">
    <property type="component" value="Chromosome"/>
</dbReference>
<dbReference type="EMBL" id="AP009153">
    <property type="protein sequence ID" value="BAH38249.1"/>
    <property type="molecule type" value="Genomic_DNA"/>
</dbReference>
<dbReference type="InterPro" id="IPR021457">
    <property type="entry name" value="DUF3108"/>
</dbReference>
<evidence type="ECO:0000313" key="2">
    <source>
        <dbReference type="Proteomes" id="UP000002209"/>
    </source>
</evidence>
<dbReference type="eggNOG" id="COG3170">
    <property type="taxonomic scope" value="Bacteria"/>
</dbReference>
<evidence type="ECO:0000313" key="1">
    <source>
        <dbReference type="EMBL" id="BAH38249.1"/>
    </source>
</evidence>
<dbReference type="STRING" id="379066.GAU_1207"/>
<gene>
    <name evidence="1" type="ordered locus">GAU_1207</name>
</gene>
<sequence>MASAPIFFPYAGYVASMMRMAFAPMLAALATLLICSPLSGEPLSGQAAVPAGAAAVPFQVGEKLEYDVKFGSLKVGGGSMEVREITEVRGQPVWHTVFQIKGGIPLYRVNDVYESWFDVVTLNSLRYHQDVDEGSYERKRRYEIFPERGMMKDGDKDEEPTVSSPLDEGSFLYFVRTIPLEVGRTYEYARYFKAQGNPVRIRVLRKETISVPAGSFNTVVVQPTFQTKGIFSQNGKAEVWITDDARRMMVQMKSKLSFGSLNLYLRSAAGTREP</sequence>
<organism evidence="1 2">
    <name type="scientific">Gemmatimonas aurantiaca (strain DSM 14586 / JCM 11422 / NBRC 100505 / T-27)</name>
    <dbReference type="NCBI Taxonomy" id="379066"/>
    <lineage>
        <taxon>Bacteria</taxon>
        <taxon>Pseudomonadati</taxon>
        <taxon>Gemmatimonadota</taxon>
        <taxon>Gemmatimonadia</taxon>
        <taxon>Gemmatimonadales</taxon>
        <taxon>Gemmatimonadaceae</taxon>
        <taxon>Gemmatimonas</taxon>
    </lineage>
</organism>
<accession>C1A7N9</accession>
<dbReference type="KEGG" id="gau:GAU_1207"/>
<name>C1A7N9_GEMAT</name>
<dbReference type="HOGENOM" id="CLU_073797_2_0_0"/>